<evidence type="ECO:0000256" key="1">
    <source>
        <dbReference type="SAM" id="MobiDB-lite"/>
    </source>
</evidence>
<reference evidence="2" key="1">
    <citation type="submission" date="2023-10" db="EMBL/GenBank/DDBJ databases">
        <title>Genome assembly of Pristionchus species.</title>
        <authorList>
            <person name="Yoshida K."/>
            <person name="Sommer R.J."/>
        </authorList>
    </citation>
    <scope>NUCLEOTIDE SEQUENCE</scope>
    <source>
        <strain evidence="2">RS5133</strain>
    </source>
</reference>
<gene>
    <name evidence="2" type="ORF">PFISCL1PPCAC_22901</name>
</gene>
<name>A0AAV5WLJ2_9BILA</name>
<dbReference type="AlphaFoldDB" id="A0AAV5WLJ2"/>
<comment type="caution">
    <text evidence="2">The sequence shown here is derived from an EMBL/GenBank/DDBJ whole genome shotgun (WGS) entry which is preliminary data.</text>
</comment>
<feature type="region of interest" description="Disordered" evidence="1">
    <location>
        <begin position="1"/>
        <end position="32"/>
    </location>
</feature>
<organism evidence="2 3">
    <name type="scientific">Pristionchus fissidentatus</name>
    <dbReference type="NCBI Taxonomy" id="1538716"/>
    <lineage>
        <taxon>Eukaryota</taxon>
        <taxon>Metazoa</taxon>
        <taxon>Ecdysozoa</taxon>
        <taxon>Nematoda</taxon>
        <taxon>Chromadorea</taxon>
        <taxon>Rhabditida</taxon>
        <taxon>Rhabditina</taxon>
        <taxon>Diplogasteromorpha</taxon>
        <taxon>Diplogasteroidea</taxon>
        <taxon>Neodiplogasteridae</taxon>
        <taxon>Pristionchus</taxon>
    </lineage>
</organism>
<feature type="non-terminal residue" evidence="2">
    <location>
        <position position="308"/>
    </location>
</feature>
<dbReference type="Proteomes" id="UP001432322">
    <property type="component" value="Unassembled WGS sequence"/>
</dbReference>
<feature type="non-terminal residue" evidence="2">
    <location>
        <position position="1"/>
    </location>
</feature>
<accession>A0AAV5WLJ2</accession>
<sequence length="308" mass="35872">SDFFNQGNRSRGKQTVVTTTTERRTPDGRLLSTSHSRNIFFGDHQHHDIQHDTVVCSTRRRRRQETPVIGPLLSQGRSPRVDELMIREEMYRREDHSPHRPRPASRVRHVPISRQYDNVHRAETRTTFREDTNFRDEWRDERRDERRGERREERDEEAVYIDPAQLCGNSTIYGDDWSERGSVCKQSHLVRQSDGLSTELVLVLNRLNDLRLARRLRALVVDCALMQEAERLMREICIHGEMRSVDASRRLSLWKGDRLHAAIADLWTHHGTTTTRSDRFDPTADSSLSVVGLASGYAHEEQKFVVVA</sequence>
<evidence type="ECO:0000313" key="3">
    <source>
        <dbReference type="Proteomes" id="UP001432322"/>
    </source>
</evidence>
<protein>
    <submittedName>
        <fullName evidence="2">Uncharacterized protein</fullName>
    </submittedName>
</protein>
<proteinExistence type="predicted"/>
<evidence type="ECO:0000313" key="2">
    <source>
        <dbReference type="EMBL" id="GMT31604.1"/>
    </source>
</evidence>
<keyword evidence="3" id="KW-1185">Reference proteome</keyword>
<dbReference type="EMBL" id="BTSY01000006">
    <property type="protein sequence ID" value="GMT31604.1"/>
    <property type="molecule type" value="Genomic_DNA"/>
</dbReference>